<comment type="caution">
    <text evidence="3">The sequence shown here is derived from an EMBL/GenBank/DDBJ whole genome shotgun (WGS) entry which is preliminary data.</text>
</comment>
<organism evidence="3 4">
    <name type="scientific">Wenjunlia tyrosinilytica</name>
    <dbReference type="NCBI Taxonomy" id="1544741"/>
    <lineage>
        <taxon>Bacteria</taxon>
        <taxon>Bacillati</taxon>
        <taxon>Actinomycetota</taxon>
        <taxon>Actinomycetes</taxon>
        <taxon>Kitasatosporales</taxon>
        <taxon>Streptomycetaceae</taxon>
        <taxon>Wenjunlia</taxon>
    </lineage>
</organism>
<proteinExistence type="predicted"/>
<dbReference type="EMBL" id="BMMS01000008">
    <property type="protein sequence ID" value="GGO86048.1"/>
    <property type="molecule type" value="Genomic_DNA"/>
</dbReference>
<dbReference type="Pfam" id="PF19816">
    <property type="entry name" value="DUF6299"/>
    <property type="match status" value="1"/>
</dbReference>
<feature type="domain" description="DUF6299" evidence="2">
    <location>
        <begin position="28"/>
        <end position="139"/>
    </location>
</feature>
<keyword evidence="1" id="KW-0732">Signal</keyword>
<dbReference type="RefSeq" id="WP_189131338.1">
    <property type="nucleotide sequence ID" value="NZ_BMMS01000008.1"/>
</dbReference>
<evidence type="ECO:0000259" key="2">
    <source>
        <dbReference type="Pfam" id="PF19816"/>
    </source>
</evidence>
<reference evidence="3" key="2">
    <citation type="submission" date="2020-09" db="EMBL/GenBank/DDBJ databases">
        <authorList>
            <person name="Sun Q."/>
            <person name="Zhou Y."/>
        </authorList>
    </citation>
    <scope>NUCLEOTIDE SEQUENCE</scope>
    <source>
        <strain evidence="3">CGMCC 4.7201</strain>
    </source>
</reference>
<sequence length="143" mass="14934">MRIFHAIGAAVGATLFLVAVPSGALAEPSDMITVDPTGYIASNGTVTLSGTYRCSDDASPAVVYVGSHLEQDGNEAGIGGTVAECDGNEHRWSNHDQPFRAAFKPGSAKVQGTLLTFSLDFGIPLPRFLSVEDQRITLAPAGQ</sequence>
<keyword evidence="4" id="KW-1185">Reference proteome</keyword>
<gene>
    <name evidence="3" type="ORF">GCM10012280_21240</name>
</gene>
<evidence type="ECO:0000256" key="1">
    <source>
        <dbReference type="SAM" id="SignalP"/>
    </source>
</evidence>
<dbReference type="Proteomes" id="UP000641932">
    <property type="component" value="Unassembled WGS sequence"/>
</dbReference>
<feature type="signal peptide" evidence="1">
    <location>
        <begin position="1"/>
        <end position="26"/>
    </location>
</feature>
<dbReference type="AlphaFoldDB" id="A0A918DVH5"/>
<evidence type="ECO:0000313" key="3">
    <source>
        <dbReference type="EMBL" id="GGO86048.1"/>
    </source>
</evidence>
<dbReference type="InterPro" id="IPR046266">
    <property type="entry name" value="DUF6299"/>
</dbReference>
<accession>A0A918DVH5</accession>
<reference evidence="3" key="1">
    <citation type="journal article" date="2014" name="Int. J. Syst. Evol. Microbiol.">
        <title>Complete genome sequence of Corynebacterium casei LMG S-19264T (=DSM 44701T), isolated from a smear-ripened cheese.</title>
        <authorList>
            <consortium name="US DOE Joint Genome Institute (JGI-PGF)"/>
            <person name="Walter F."/>
            <person name="Albersmeier A."/>
            <person name="Kalinowski J."/>
            <person name="Ruckert C."/>
        </authorList>
    </citation>
    <scope>NUCLEOTIDE SEQUENCE</scope>
    <source>
        <strain evidence="3">CGMCC 4.7201</strain>
    </source>
</reference>
<protein>
    <recommendedName>
        <fullName evidence="2">DUF6299 domain-containing protein</fullName>
    </recommendedName>
</protein>
<feature type="chain" id="PRO_5037838970" description="DUF6299 domain-containing protein" evidence="1">
    <location>
        <begin position="27"/>
        <end position="143"/>
    </location>
</feature>
<evidence type="ECO:0000313" key="4">
    <source>
        <dbReference type="Proteomes" id="UP000641932"/>
    </source>
</evidence>
<name>A0A918DVH5_9ACTN</name>